<organism evidence="1 2">
    <name type="scientific">Candidatus Segetimicrobium genomatis</name>
    <dbReference type="NCBI Taxonomy" id="2569760"/>
    <lineage>
        <taxon>Bacteria</taxon>
        <taxon>Bacillati</taxon>
        <taxon>Candidatus Sysuimicrobiota</taxon>
        <taxon>Candidatus Sysuimicrobiia</taxon>
        <taxon>Candidatus Sysuimicrobiales</taxon>
        <taxon>Candidatus Segetimicrobiaceae</taxon>
        <taxon>Candidatus Segetimicrobium</taxon>
    </lineage>
</organism>
<protein>
    <submittedName>
        <fullName evidence="1">Uncharacterized protein</fullName>
    </submittedName>
</protein>
<evidence type="ECO:0000313" key="2">
    <source>
        <dbReference type="Proteomes" id="UP000320048"/>
    </source>
</evidence>
<dbReference type="NCBIfam" id="NF041523">
    <property type="entry name" value="post_COAP_1"/>
    <property type="match status" value="1"/>
</dbReference>
<dbReference type="Proteomes" id="UP000320048">
    <property type="component" value="Unassembled WGS sequence"/>
</dbReference>
<gene>
    <name evidence="1" type="ORF">E6H04_01310</name>
</gene>
<sequence length="238" mass="24389">MIISRVSWGSTMLRAARVLGAAMLAVAPLLFTVQPGGAQPVTFACQPPSTNTNPPGDFLTGGGFILLPGANGNSVHANFGVGGGCKQGGDGHGLWGHLEYIDHGSILTGGAMLNAHWTMITAYAVDIFGDSRARFICGTATTNSPTPLIPSTVNFAVRAADDSGSGTSDKFDIQLTNPTSIPIANAVVYTTFGTGSPPPFHPLVGGNIILHKPNPSTMGSINNESCPAFPAVLNTGTN</sequence>
<comment type="caution">
    <text evidence="1">The sequence shown here is derived from an EMBL/GenBank/DDBJ whole genome shotgun (WGS) entry which is preliminary data.</text>
</comment>
<dbReference type="AlphaFoldDB" id="A0A537JLU1"/>
<evidence type="ECO:0000313" key="1">
    <source>
        <dbReference type="EMBL" id="TMI84450.1"/>
    </source>
</evidence>
<proteinExistence type="predicted"/>
<reference evidence="1 2" key="1">
    <citation type="journal article" date="2019" name="Nat. Microbiol.">
        <title>Mediterranean grassland soil C-N compound turnover is dependent on rainfall and depth, and is mediated by genomically divergent microorganisms.</title>
        <authorList>
            <person name="Diamond S."/>
            <person name="Andeer P.F."/>
            <person name="Li Z."/>
            <person name="Crits-Christoph A."/>
            <person name="Burstein D."/>
            <person name="Anantharaman K."/>
            <person name="Lane K.R."/>
            <person name="Thomas B.C."/>
            <person name="Pan C."/>
            <person name="Northen T.R."/>
            <person name="Banfield J.F."/>
        </authorList>
    </citation>
    <scope>NUCLEOTIDE SEQUENCE [LARGE SCALE GENOMIC DNA]</scope>
    <source>
        <strain evidence="1">NP_7</strain>
    </source>
</reference>
<name>A0A537JLU1_9BACT</name>
<accession>A0A537JLU1</accession>
<dbReference type="EMBL" id="VBAO01000030">
    <property type="protein sequence ID" value="TMI84450.1"/>
    <property type="molecule type" value="Genomic_DNA"/>
</dbReference>